<reference evidence="2" key="2">
    <citation type="submission" date="2017-05" db="EMBL/GenBank/DDBJ databases">
        <authorList>
            <consortium name="The Broad Institute Genomics Platform"/>
            <consortium name="The Broad Institute Genomic Center for Infectious Diseases"/>
            <person name="Earl A."/>
            <person name="Manson A."/>
            <person name="Schwartman J."/>
            <person name="Gilmore M."/>
            <person name="Abouelleil A."/>
            <person name="Cao P."/>
            <person name="Chapman S."/>
            <person name="Cusick C."/>
            <person name="Shea T."/>
            <person name="Young S."/>
            <person name="Neafsey D."/>
            <person name="Nusbaum C."/>
            <person name="Birren B."/>
        </authorList>
    </citation>
    <scope>NUCLEOTIDE SEQUENCE</scope>
    <source>
        <strain evidence="2">9D6_DIV0238</strain>
    </source>
</reference>
<reference evidence="1" key="1">
    <citation type="submission" date="2017-05" db="EMBL/GenBank/DDBJ databases">
        <title>The Genome Sequence of Enterococcus sp. 9D6_DIV0238.</title>
        <authorList>
            <consortium name="The Broad Institute Genomics Platform"/>
            <consortium name="The Broad Institute Genomic Center for Infectious Diseases"/>
            <person name="Earl A."/>
            <person name="Manson A."/>
            <person name="Schwartman J."/>
            <person name="Gilmore M."/>
            <person name="Abouelleil A."/>
            <person name="Cao P."/>
            <person name="Chapman S."/>
            <person name="Cusick C."/>
            <person name="Shea T."/>
            <person name="Young S."/>
            <person name="Neafsey D."/>
            <person name="Nusbaum C."/>
            <person name="Birren B."/>
        </authorList>
    </citation>
    <scope>NUCLEOTIDE SEQUENCE [LARGE SCALE GENOMIC DNA]</scope>
    <source>
        <strain evidence="1">9D6_DIV0238</strain>
    </source>
</reference>
<dbReference type="InterPro" id="IPR010315">
    <property type="entry name" value="DUF915_hydro-like"/>
</dbReference>
<reference evidence="2" key="3">
    <citation type="submission" date="2024-03" db="EMBL/GenBank/DDBJ databases">
        <title>The Genome Sequence of Enterococcus sp. DIV0238c.</title>
        <authorList>
            <consortium name="The Broad Institute Genomics Platform"/>
            <consortium name="The Broad Institute Microbial Omics Core"/>
            <consortium name="The Broad Institute Genomic Center for Infectious Diseases"/>
            <person name="Earl A."/>
            <person name="Manson A."/>
            <person name="Gilmore M."/>
            <person name="Schwartman J."/>
            <person name="Shea T."/>
            <person name="Abouelleil A."/>
            <person name="Cao P."/>
            <person name="Chapman S."/>
            <person name="Cusick C."/>
            <person name="Young S."/>
            <person name="Neafsey D."/>
            <person name="Nusbaum C."/>
            <person name="Birren B."/>
        </authorList>
    </citation>
    <scope>NUCLEOTIDE SEQUENCE</scope>
    <source>
        <strain evidence="2">9D6_DIV0238</strain>
    </source>
</reference>
<dbReference type="OrthoDB" id="503948at2"/>
<dbReference type="Pfam" id="PF06028">
    <property type="entry name" value="DUF915"/>
    <property type="match status" value="1"/>
</dbReference>
<organism evidence="1">
    <name type="scientific">Candidatus Enterococcus dunnyi</name>
    <dbReference type="NCBI Taxonomy" id="1834192"/>
    <lineage>
        <taxon>Bacteria</taxon>
        <taxon>Bacillati</taxon>
        <taxon>Bacillota</taxon>
        <taxon>Bacilli</taxon>
        <taxon>Lactobacillales</taxon>
        <taxon>Enterococcaceae</taxon>
        <taxon>Enterococcus</taxon>
    </lineage>
</organism>
<dbReference type="InterPro" id="IPR029058">
    <property type="entry name" value="AB_hydrolase_fold"/>
</dbReference>
<keyword evidence="3" id="KW-1185">Reference proteome</keyword>
<dbReference type="RefSeq" id="WP_087639421.1">
    <property type="nucleotide sequence ID" value="NZ_CP147246.1"/>
</dbReference>
<proteinExistence type="predicted"/>
<dbReference type="Gene3D" id="3.40.50.1820">
    <property type="entry name" value="alpha/beta hydrolase"/>
    <property type="match status" value="1"/>
</dbReference>
<dbReference type="EMBL" id="NIBQ01000001">
    <property type="protein sequence ID" value="OUZ34727.1"/>
    <property type="molecule type" value="Genomic_DNA"/>
</dbReference>
<sequence>MKRKTMFYTVLIGLALLFTGCTSKKIVEKQPSSDPTSSSETKLKSAVPTLFIHGYSGGSGSFGGMIKRLEADRVTKKELVLTVSVEGEVKASGNLTGKQDNPSIQVLFEDNKNNEWNQAEWIKNCLIYLRNTFEIDQVDLVGHSMGGVSALRYLTTYGDDPSLPAVQKFVAIAAPFNNFVELSEGETIDGLLANGPSVQSERYADYANGINKVSAGMPVLILAGDIEDGSLSDEIVPVADALSVVALFKAHGNSVQEKIFYGKNAQHSQLHENREVDQAVANFLWLSEK</sequence>
<evidence type="ECO:0000313" key="2">
    <source>
        <dbReference type="EMBL" id="WYJ95255.1"/>
    </source>
</evidence>
<dbReference type="EMBL" id="CP147246">
    <property type="protein sequence ID" value="WYJ95255.1"/>
    <property type="molecule type" value="Genomic_DNA"/>
</dbReference>
<evidence type="ECO:0000313" key="1">
    <source>
        <dbReference type="EMBL" id="OUZ34727.1"/>
    </source>
</evidence>
<dbReference type="Proteomes" id="UP000196151">
    <property type="component" value="Chromosome"/>
</dbReference>
<name>A0A200JDU6_9ENTE</name>
<evidence type="ECO:0000313" key="3">
    <source>
        <dbReference type="Proteomes" id="UP000196151"/>
    </source>
</evidence>
<dbReference type="AlphaFoldDB" id="A0A200JDU6"/>
<accession>A0A200JDU6</accession>
<dbReference type="SUPFAM" id="SSF53474">
    <property type="entry name" value="alpha/beta-Hydrolases"/>
    <property type="match status" value="1"/>
</dbReference>
<dbReference type="PROSITE" id="PS51257">
    <property type="entry name" value="PROKAR_LIPOPROTEIN"/>
    <property type="match status" value="1"/>
</dbReference>
<gene>
    <name evidence="1" type="ORF">A5889_000202</name>
    <name evidence="2" type="ORF">A5889_002803</name>
</gene>
<protein>
    <recommendedName>
        <fullName evidence="4">Alpha/beta hydrolase</fullName>
    </recommendedName>
</protein>
<evidence type="ECO:0008006" key="4">
    <source>
        <dbReference type="Google" id="ProtNLM"/>
    </source>
</evidence>